<reference evidence="1" key="1">
    <citation type="submission" date="2021-04" db="EMBL/GenBank/DDBJ databases">
        <authorList>
            <consortium name="Wellcome Sanger Institute Data Sharing"/>
        </authorList>
    </citation>
    <scope>NUCLEOTIDE SEQUENCE [LARGE SCALE GENOMIC DNA]</scope>
</reference>
<organism evidence="1 2">
    <name type="scientific">Sparus aurata</name>
    <name type="common">Gilthead sea bream</name>
    <dbReference type="NCBI Taxonomy" id="8175"/>
    <lineage>
        <taxon>Eukaryota</taxon>
        <taxon>Metazoa</taxon>
        <taxon>Chordata</taxon>
        <taxon>Craniata</taxon>
        <taxon>Vertebrata</taxon>
        <taxon>Euteleostomi</taxon>
        <taxon>Actinopterygii</taxon>
        <taxon>Neopterygii</taxon>
        <taxon>Teleostei</taxon>
        <taxon>Neoteleostei</taxon>
        <taxon>Acanthomorphata</taxon>
        <taxon>Eupercaria</taxon>
        <taxon>Spariformes</taxon>
        <taxon>Sparidae</taxon>
        <taxon>Sparus</taxon>
    </lineage>
</organism>
<name>A0A671XL37_SPAAU</name>
<accession>A0A671XL37</accession>
<dbReference type="Proteomes" id="UP000472265">
    <property type="component" value="Chromosome 2"/>
</dbReference>
<proteinExistence type="predicted"/>
<dbReference type="AlphaFoldDB" id="A0A671XL37"/>
<dbReference type="InParanoid" id="A0A671XL37"/>
<evidence type="ECO:0000313" key="1">
    <source>
        <dbReference type="Ensembl" id="ENSSAUP00010051804.1"/>
    </source>
</evidence>
<reference evidence="1" key="2">
    <citation type="submission" date="2025-08" db="UniProtKB">
        <authorList>
            <consortium name="Ensembl"/>
        </authorList>
    </citation>
    <scope>IDENTIFICATION</scope>
</reference>
<evidence type="ECO:0000313" key="2">
    <source>
        <dbReference type="Proteomes" id="UP000472265"/>
    </source>
</evidence>
<dbReference type="Ensembl" id="ENSSAUT00010054476.1">
    <property type="protein sequence ID" value="ENSSAUP00010051804.1"/>
    <property type="gene ID" value="ENSSAUG00010021504.1"/>
</dbReference>
<protein>
    <submittedName>
        <fullName evidence="1">Uncharacterized protein</fullName>
    </submittedName>
</protein>
<sequence length="185" mass="21134">IESLLGEHLLDLRGQSPPPTKDFFQLVITKTEVFKNWTPQTLICLSSSLEQVGAVFAQRILEHTILLCQGKSDYLERKPDVTSLKILSYTQLEGSYLPAVCKTGFTKVQTVQCCLYQTTQVWCVTLYNSFSLWHVCWCFYVFVHCTPIHLNFVLNVGLYQLCNSETFWSSLRGIGVLSLPLTWRA</sequence>
<reference evidence="1" key="3">
    <citation type="submission" date="2025-09" db="UniProtKB">
        <authorList>
            <consortium name="Ensembl"/>
        </authorList>
    </citation>
    <scope>IDENTIFICATION</scope>
</reference>
<keyword evidence="2" id="KW-1185">Reference proteome</keyword>